<dbReference type="Proteomes" id="UP001221898">
    <property type="component" value="Unassembled WGS sequence"/>
</dbReference>
<organism evidence="1 2">
    <name type="scientific">Aldrovandia affinis</name>
    <dbReference type="NCBI Taxonomy" id="143900"/>
    <lineage>
        <taxon>Eukaryota</taxon>
        <taxon>Metazoa</taxon>
        <taxon>Chordata</taxon>
        <taxon>Craniata</taxon>
        <taxon>Vertebrata</taxon>
        <taxon>Euteleostomi</taxon>
        <taxon>Actinopterygii</taxon>
        <taxon>Neopterygii</taxon>
        <taxon>Teleostei</taxon>
        <taxon>Notacanthiformes</taxon>
        <taxon>Halosauridae</taxon>
        <taxon>Aldrovandia</taxon>
    </lineage>
</organism>
<sequence>MSRQEEKMERVERNTGLGKAPVDSVDLERILKQLDSMLECMNKLRVETQLLQCNLTICFTDPDKMAAVGRGAEGAAWSGASARPEE</sequence>
<dbReference type="AlphaFoldDB" id="A0AAD7SPU6"/>
<evidence type="ECO:0000313" key="1">
    <source>
        <dbReference type="EMBL" id="KAJ8406098.1"/>
    </source>
</evidence>
<keyword evidence="2" id="KW-1185">Reference proteome</keyword>
<evidence type="ECO:0000313" key="2">
    <source>
        <dbReference type="Proteomes" id="UP001221898"/>
    </source>
</evidence>
<proteinExistence type="predicted"/>
<gene>
    <name evidence="1" type="ORF">AAFF_G00309860</name>
</gene>
<dbReference type="EMBL" id="JAINUG010000045">
    <property type="protein sequence ID" value="KAJ8406098.1"/>
    <property type="molecule type" value="Genomic_DNA"/>
</dbReference>
<protein>
    <submittedName>
        <fullName evidence="1">Uncharacterized protein</fullName>
    </submittedName>
</protein>
<comment type="caution">
    <text evidence="1">The sequence shown here is derived from an EMBL/GenBank/DDBJ whole genome shotgun (WGS) entry which is preliminary data.</text>
</comment>
<reference evidence="1" key="1">
    <citation type="journal article" date="2023" name="Science">
        <title>Genome structures resolve the early diversification of teleost fishes.</title>
        <authorList>
            <person name="Parey E."/>
            <person name="Louis A."/>
            <person name="Montfort J."/>
            <person name="Bouchez O."/>
            <person name="Roques C."/>
            <person name="Iampietro C."/>
            <person name="Lluch J."/>
            <person name="Castinel A."/>
            <person name="Donnadieu C."/>
            <person name="Desvignes T."/>
            <person name="Floi Bucao C."/>
            <person name="Jouanno E."/>
            <person name="Wen M."/>
            <person name="Mejri S."/>
            <person name="Dirks R."/>
            <person name="Jansen H."/>
            <person name="Henkel C."/>
            <person name="Chen W.J."/>
            <person name="Zahm M."/>
            <person name="Cabau C."/>
            <person name="Klopp C."/>
            <person name="Thompson A.W."/>
            <person name="Robinson-Rechavi M."/>
            <person name="Braasch I."/>
            <person name="Lecointre G."/>
            <person name="Bobe J."/>
            <person name="Postlethwait J.H."/>
            <person name="Berthelot C."/>
            <person name="Roest Crollius H."/>
            <person name="Guiguen Y."/>
        </authorList>
    </citation>
    <scope>NUCLEOTIDE SEQUENCE</scope>
    <source>
        <strain evidence="1">NC1722</strain>
    </source>
</reference>
<name>A0AAD7SPU6_9TELE</name>
<accession>A0AAD7SPU6</accession>